<dbReference type="PANTHER" id="PTHR34187:SF1">
    <property type="entry name" value="DUF202 DOMAIN-CONTAINING PROTEIN"/>
    <property type="match status" value="1"/>
</dbReference>
<sequence>MLRPSNITRSNSEYSLQDLARPRSRLRHSQSCSRNESEDESHPRNSNGETRTAVPQGVVPTHIKTGTSLGKFWKDYVSCEVDLSASRDHLANERTFLGYLRTSVMMSMVGTMVAQLFTLSHEGHHAKTFGYFITGKPLALTCYGFSIGTILLGAVRTWRHQRIMMSGKALVGGFEIHVLGICSMTLLLVFFSFLLSIDIVKDGAPMTTTL</sequence>
<evidence type="ECO:0000259" key="7">
    <source>
        <dbReference type="Pfam" id="PF02656"/>
    </source>
</evidence>
<gene>
    <name evidence="8" type="ORF">FPSE_03970</name>
</gene>
<evidence type="ECO:0000256" key="6">
    <source>
        <dbReference type="SAM" id="Phobius"/>
    </source>
</evidence>
<comment type="caution">
    <text evidence="8">The sequence shown here is derived from an EMBL/GenBank/DDBJ whole genome shotgun (WGS) entry which is preliminary data.</text>
</comment>
<dbReference type="PANTHER" id="PTHR34187">
    <property type="entry name" value="FGR18P"/>
    <property type="match status" value="1"/>
</dbReference>
<organism evidence="8 9">
    <name type="scientific">Fusarium pseudograminearum (strain CS3096)</name>
    <name type="common">Wheat and barley crown-rot fungus</name>
    <dbReference type="NCBI Taxonomy" id="1028729"/>
    <lineage>
        <taxon>Eukaryota</taxon>
        <taxon>Fungi</taxon>
        <taxon>Dikarya</taxon>
        <taxon>Ascomycota</taxon>
        <taxon>Pezizomycotina</taxon>
        <taxon>Sordariomycetes</taxon>
        <taxon>Hypocreomycetidae</taxon>
        <taxon>Hypocreales</taxon>
        <taxon>Nectriaceae</taxon>
        <taxon>Fusarium</taxon>
    </lineage>
</organism>
<feature type="domain" description="DUF202" evidence="7">
    <location>
        <begin position="87"/>
        <end position="162"/>
    </location>
</feature>
<feature type="compositionally biased region" description="Polar residues" evidence="5">
    <location>
        <begin position="1"/>
        <end position="15"/>
    </location>
</feature>
<dbReference type="OrthoDB" id="199599at2759"/>
<evidence type="ECO:0000313" key="8">
    <source>
        <dbReference type="EMBL" id="EKJ75790.1"/>
    </source>
</evidence>
<dbReference type="Pfam" id="PF02656">
    <property type="entry name" value="DUF202"/>
    <property type="match status" value="1"/>
</dbReference>
<evidence type="ECO:0000256" key="5">
    <source>
        <dbReference type="SAM" id="MobiDB-lite"/>
    </source>
</evidence>
<dbReference type="Proteomes" id="UP000007978">
    <property type="component" value="Chromosome 3"/>
</dbReference>
<evidence type="ECO:0000256" key="1">
    <source>
        <dbReference type="ARBA" id="ARBA00004127"/>
    </source>
</evidence>
<accession>K3W1F1</accession>
<dbReference type="RefSeq" id="XP_009255363.1">
    <property type="nucleotide sequence ID" value="XM_009257088.1"/>
</dbReference>
<dbReference type="KEGG" id="fpu:FPSE_03970"/>
<name>K3W1F1_FUSPC</name>
<evidence type="ECO:0000313" key="9">
    <source>
        <dbReference type="Proteomes" id="UP000007978"/>
    </source>
</evidence>
<feature type="transmembrane region" description="Helical" evidence="6">
    <location>
        <begin position="137"/>
        <end position="155"/>
    </location>
</feature>
<keyword evidence="9" id="KW-1185">Reference proteome</keyword>
<dbReference type="GO" id="GO:0012505">
    <property type="term" value="C:endomembrane system"/>
    <property type="evidence" value="ECO:0007669"/>
    <property type="project" value="UniProtKB-SubCell"/>
</dbReference>
<keyword evidence="4 6" id="KW-0472">Membrane</keyword>
<proteinExistence type="predicted"/>
<dbReference type="eggNOG" id="ENOG502SQUP">
    <property type="taxonomic scope" value="Eukaryota"/>
</dbReference>
<keyword evidence="3 6" id="KW-1133">Transmembrane helix</keyword>
<keyword evidence="2 6" id="KW-0812">Transmembrane</keyword>
<comment type="subcellular location">
    <subcellularLocation>
        <location evidence="1">Endomembrane system</location>
        <topology evidence="1">Multi-pass membrane protein</topology>
    </subcellularLocation>
</comment>
<dbReference type="InterPro" id="IPR052053">
    <property type="entry name" value="IM_YidH-like"/>
</dbReference>
<dbReference type="AlphaFoldDB" id="K3W1F1"/>
<protein>
    <recommendedName>
        <fullName evidence="7">DUF202 domain-containing protein</fullName>
    </recommendedName>
</protein>
<dbReference type="GeneID" id="20362588"/>
<feature type="region of interest" description="Disordered" evidence="5">
    <location>
        <begin position="1"/>
        <end position="58"/>
    </location>
</feature>
<evidence type="ECO:0000256" key="2">
    <source>
        <dbReference type="ARBA" id="ARBA00022692"/>
    </source>
</evidence>
<dbReference type="InterPro" id="IPR003807">
    <property type="entry name" value="DUF202"/>
</dbReference>
<dbReference type="HOGENOM" id="CLU_053359_1_3_1"/>
<evidence type="ECO:0000256" key="4">
    <source>
        <dbReference type="ARBA" id="ARBA00023136"/>
    </source>
</evidence>
<feature type="transmembrane region" description="Helical" evidence="6">
    <location>
        <begin position="176"/>
        <end position="197"/>
    </location>
</feature>
<dbReference type="EMBL" id="AFNW01000081">
    <property type="protein sequence ID" value="EKJ75790.1"/>
    <property type="molecule type" value="Genomic_DNA"/>
</dbReference>
<reference evidence="8 9" key="1">
    <citation type="journal article" date="2012" name="PLoS Pathog.">
        <title>Comparative pathogenomics reveals horizontally acquired novel virulence genes in fungi infecting cereal hosts.</title>
        <authorList>
            <person name="Gardiner D.M."/>
            <person name="McDonald M.C."/>
            <person name="Covarelli L."/>
            <person name="Solomon P.S."/>
            <person name="Rusu A.G."/>
            <person name="Marshall M."/>
            <person name="Kazan K."/>
            <person name="Chakraborty S."/>
            <person name="McDonald B.A."/>
            <person name="Manners J.M."/>
        </authorList>
    </citation>
    <scope>NUCLEOTIDE SEQUENCE [LARGE SCALE GENOMIC DNA]</scope>
    <source>
        <strain evidence="8 9">CS3096</strain>
    </source>
</reference>
<evidence type="ECO:0000256" key="3">
    <source>
        <dbReference type="ARBA" id="ARBA00022989"/>
    </source>
</evidence>
<feature type="transmembrane region" description="Helical" evidence="6">
    <location>
        <begin position="96"/>
        <end position="117"/>
    </location>
</feature>